<keyword evidence="21" id="KW-0969">Cilium</keyword>
<keyword evidence="12" id="KW-0272">Extracellular matrix</keyword>
<keyword evidence="22" id="KW-0496">Mitochondrion</keyword>
<evidence type="ECO:0000256" key="7">
    <source>
        <dbReference type="ARBA" id="ARBA00004550"/>
    </source>
</evidence>
<dbReference type="GO" id="GO:0005929">
    <property type="term" value="C:cilium"/>
    <property type="evidence" value="ECO:0007669"/>
    <property type="project" value="UniProtKB-SubCell"/>
</dbReference>
<keyword evidence="28" id="KW-0968">Cytoplasmic vesicle</keyword>
<dbReference type="PROSITE" id="PS51257">
    <property type="entry name" value="PROKAR_LIPOPROTEIN"/>
    <property type="match status" value="1"/>
</dbReference>
<dbReference type="InterPro" id="IPR050605">
    <property type="entry name" value="Olfactomedin-like_domain"/>
</dbReference>
<evidence type="ECO:0000256" key="12">
    <source>
        <dbReference type="ARBA" id="ARBA00022530"/>
    </source>
</evidence>
<evidence type="ECO:0000313" key="34">
    <source>
        <dbReference type="Proteomes" id="UP000823561"/>
    </source>
</evidence>
<evidence type="ECO:0000256" key="4">
    <source>
        <dbReference type="ARBA" id="ARBA00004427"/>
    </source>
</evidence>
<evidence type="ECO:0000256" key="31">
    <source>
        <dbReference type="SAM" id="SignalP"/>
    </source>
</evidence>
<evidence type="ECO:0000256" key="5">
    <source>
        <dbReference type="ARBA" id="ARBA00004498"/>
    </source>
</evidence>
<dbReference type="PANTHER" id="PTHR23192">
    <property type="entry name" value="OLFACTOMEDIN-RELATED"/>
    <property type="match status" value="1"/>
</dbReference>
<keyword evidence="24" id="KW-0564">Palmitate</keyword>
<keyword evidence="27" id="KW-0449">Lipoprotein</keyword>
<keyword evidence="18" id="KW-0106">Calcium</keyword>
<dbReference type="GO" id="GO:0005615">
    <property type="term" value="C:extracellular space"/>
    <property type="evidence" value="ECO:0007669"/>
    <property type="project" value="TreeGrafter"/>
</dbReference>
<proteinExistence type="predicted"/>
<feature type="region of interest" description="Disordered" evidence="30">
    <location>
        <begin position="88"/>
        <end position="111"/>
    </location>
</feature>
<dbReference type="PROSITE" id="PS51132">
    <property type="entry name" value="OLF"/>
    <property type="match status" value="1"/>
</dbReference>
<keyword evidence="25" id="KW-1015">Disulfide bond</keyword>
<keyword evidence="20" id="KW-0175">Coiled coil</keyword>
<dbReference type="GO" id="GO:0001649">
    <property type="term" value="P:osteoblast differentiation"/>
    <property type="evidence" value="ECO:0007669"/>
    <property type="project" value="TreeGrafter"/>
</dbReference>
<evidence type="ECO:0000256" key="18">
    <source>
        <dbReference type="ARBA" id="ARBA00022837"/>
    </source>
</evidence>
<keyword evidence="15" id="KW-1000">Mitochondrion outer membrane</keyword>
<dbReference type="GO" id="GO:0031410">
    <property type="term" value="C:cytoplasmic vesicle"/>
    <property type="evidence" value="ECO:0007669"/>
    <property type="project" value="UniProtKB-SubCell"/>
</dbReference>
<dbReference type="AlphaFoldDB" id="A0AAV6HIX9"/>
<dbReference type="GO" id="GO:0007165">
    <property type="term" value="P:signal transduction"/>
    <property type="evidence" value="ECO:0007669"/>
    <property type="project" value="TreeGrafter"/>
</dbReference>
<evidence type="ECO:0000256" key="3">
    <source>
        <dbReference type="ARBA" id="ARBA00004294"/>
    </source>
</evidence>
<keyword evidence="13" id="KW-0479">Metal-binding</keyword>
<dbReference type="SMART" id="SM00284">
    <property type="entry name" value="OLF"/>
    <property type="match status" value="1"/>
</dbReference>
<evidence type="ECO:0000256" key="30">
    <source>
        <dbReference type="SAM" id="MobiDB-lite"/>
    </source>
</evidence>
<evidence type="ECO:0000256" key="14">
    <source>
        <dbReference type="ARBA" id="ARBA00022729"/>
    </source>
</evidence>
<dbReference type="GO" id="GO:0005791">
    <property type="term" value="C:rough endoplasmic reticulum"/>
    <property type="evidence" value="ECO:0007669"/>
    <property type="project" value="UniProtKB-SubCell"/>
</dbReference>
<evidence type="ECO:0000256" key="17">
    <source>
        <dbReference type="ARBA" id="ARBA00022824"/>
    </source>
</evidence>
<evidence type="ECO:0000256" key="9">
    <source>
        <dbReference type="ARBA" id="ARBA00004569"/>
    </source>
</evidence>
<evidence type="ECO:0000256" key="24">
    <source>
        <dbReference type="ARBA" id="ARBA00023139"/>
    </source>
</evidence>
<evidence type="ECO:0000256" key="27">
    <source>
        <dbReference type="ARBA" id="ARBA00023288"/>
    </source>
</evidence>
<evidence type="ECO:0000256" key="8">
    <source>
        <dbReference type="ARBA" id="ARBA00004555"/>
    </source>
</evidence>
<keyword evidence="11" id="KW-0964">Secreted</keyword>
<gene>
    <name evidence="33" type="ORF">AALO_G00003240</name>
</gene>
<evidence type="ECO:0000256" key="10">
    <source>
        <dbReference type="ARBA" id="ARBA00017216"/>
    </source>
</evidence>
<dbReference type="Pfam" id="PF02191">
    <property type="entry name" value="OLF"/>
    <property type="match status" value="1"/>
</dbReference>
<evidence type="ECO:0000256" key="29">
    <source>
        <dbReference type="PROSITE-ProRule" id="PRU00446"/>
    </source>
</evidence>
<keyword evidence="19" id="KW-0333">Golgi apparatus</keyword>
<evidence type="ECO:0000256" key="15">
    <source>
        <dbReference type="ARBA" id="ARBA00022787"/>
    </source>
</evidence>
<feature type="signal peptide" evidence="31">
    <location>
        <begin position="1"/>
        <end position="18"/>
    </location>
</feature>
<protein>
    <recommendedName>
        <fullName evidence="10">Myocilin</fullName>
    </recommendedName>
</protein>
<evidence type="ECO:0000256" key="22">
    <source>
        <dbReference type="ARBA" id="ARBA00023128"/>
    </source>
</evidence>
<keyword evidence="14 31" id="KW-0732">Signal</keyword>
<keyword evidence="16" id="KW-0999">Mitochondrion inner membrane</keyword>
<sequence>MWFRLAVGLCCLVLGCQGQGRSASLRRANDDFTGRCQYTFTVDSPAESSCPQAGAGGPEDEGVRTRLTLLEALVSRLMGERGGVAGEAGLRTAEEEEEEKVSQLQQDKEHLSRQVQDLQRRLEELTVETEQLRQRPCHQPQPPRLSTPDIDPAFQLGSGAFQEMKAELSEVPAPPQIQQGQNQAITSTKAQTTSSFIGCGVLVSVQPPVTHRKADSITGKYGAWFQDPEPLGPPYGPKTVWRIDAVGKEVKQLFAYEDMEQLIRGFPMKVLPLPDAVESTGATVYRGSLYYQRRLSRTLIRYDVATESVAARMDLPHAGFHGQHPYSWGGYTDIDLAVDERGLWAIYSTSKAKGAIVIAKLDPESLEVTKTWETNIRKNTVANGFMVCGRLYTVASYSLPNTTISYMFDTDTNQSSGISIPFNNRYHYNSMIDYNPGNKKLYAWDNYHMVTYDVKLAQSDSIP</sequence>
<evidence type="ECO:0000256" key="21">
    <source>
        <dbReference type="ARBA" id="ARBA00023069"/>
    </source>
</evidence>
<evidence type="ECO:0000259" key="32">
    <source>
        <dbReference type="PROSITE" id="PS51132"/>
    </source>
</evidence>
<feature type="domain" description="Olfactomedin-like" evidence="32">
    <location>
        <begin position="198"/>
        <end position="458"/>
    </location>
</feature>
<feature type="region of interest" description="Disordered" evidence="30">
    <location>
        <begin position="128"/>
        <end position="147"/>
    </location>
</feature>
<comment type="caution">
    <text evidence="29">Lacks conserved residue(s) required for the propagation of feature annotation.</text>
</comment>
<evidence type="ECO:0000256" key="1">
    <source>
        <dbReference type="ARBA" id="ARBA00004138"/>
    </source>
</evidence>
<dbReference type="GO" id="GO:0005741">
    <property type="term" value="C:mitochondrial outer membrane"/>
    <property type="evidence" value="ECO:0007669"/>
    <property type="project" value="UniProtKB-SubCell"/>
</dbReference>
<dbReference type="GO" id="GO:0005794">
    <property type="term" value="C:Golgi apparatus"/>
    <property type="evidence" value="ECO:0007669"/>
    <property type="project" value="UniProtKB-SubCell"/>
</dbReference>
<dbReference type="GO" id="GO:0005758">
    <property type="term" value="C:mitochondrial intermembrane space"/>
    <property type="evidence" value="ECO:0007669"/>
    <property type="project" value="UniProtKB-SubCell"/>
</dbReference>
<evidence type="ECO:0000256" key="13">
    <source>
        <dbReference type="ARBA" id="ARBA00022723"/>
    </source>
</evidence>
<evidence type="ECO:0000313" key="33">
    <source>
        <dbReference type="EMBL" id="KAG5285427.1"/>
    </source>
</evidence>
<evidence type="ECO:0000256" key="20">
    <source>
        <dbReference type="ARBA" id="ARBA00023054"/>
    </source>
</evidence>
<comment type="caution">
    <text evidence="33">The sequence shown here is derived from an EMBL/GenBank/DDBJ whole genome shotgun (WGS) entry which is preliminary data.</text>
</comment>
<keyword evidence="34" id="KW-1185">Reference proteome</keyword>
<dbReference type="GO" id="GO:0046872">
    <property type="term" value="F:metal ion binding"/>
    <property type="evidence" value="ECO:0007669"/>
    <property type="project" value="UniProtKB-KW"/>
</dbReference>
<reference evidence="33 34" key="1">
    <citation type="submission" date="2020-10" db="EMBL/GenBank/DDBJ databases">
        <title>Chromosome-scale genome assembly of the Allis shad, Alosa alosa.</title>
        <authorList>
            <person name="Margot Z."/>
            <person name="Christophe K."/>
            <person name="Cabau C."/>
            <person name="Louis A."/>
            <person name="Berthelot C."/>
            <person name="Parey E."/>
            <person name="Roest Crollius H."/>
            <person name="Montfort J."/>
            <person name="Robinson-Rechavi M."/>
            <person name="Bucao C."/>
            <person name="Bouchez O."/>
            <person name="Gislard M."/>
            <person name="Lluch J."/>
            <person name="Milhes M."/>
            <person name="Lampietro C."/>
            <person name="Lopez Roques C."/>
            <person name="Donnadieu C."/>
            <person name="Braasch I."/>
            <person name="Desvignes T."/>
            <person name="Postlethwait J."/>
            <person name="Bobe J."/>
            <person name="Guiguen Y."/>
        </authorList>
    </citation>
    <scope>NUCLEOTIDE SEQUENCE [LARGE SCALE GENOMIC DNA]</scope>
    <source>
        <strain evidence="33">M-15738</strain>
        <tissue evidence="33">Blood</tissue>
    </source>
</reference>
<keyword evidence="17" id="KW-0256">Endoplasmic reticulum</keyword>
<evidence type="ECO:0000256" key="2">
    <source>
        <dbReference type="ARBA" id="ARBA00004273"/>
    </source>
</evidence>
<name>A0AAV6HIX9_9TELE</name>
<evidence type="ECO:0000256" key="19">
    <source>
        <dbReference type="ARBA" id="ARBA00023034"/>
    </source>
</evidence>
<organism evidence="33 34">
    <name type="scientific">Alosa alosa</name>
    <name type="common">allis shad</name>
    <dbReference type="NCBI Taxonomy" id="278164"/>
    <lineage>
        <taxon>Eukaryota</taxon>
        <taxon>Metazoa</taxon>
        <taxon>Chordata</taxon>
        <taxon>Craniata</taxon>
        <taxon>Vertebrata</taxon>
        <taxon>Euteleostomi</taxon>
        <taxon>Actinopterygii</taxon>
        <taxon>Neopterygii</taxon>
        <taxon>Teleostei</taxon>
        <taxon>Clupei</taxon>
        <taxon>Clupeiformes</taxon>
        <taxon>Clupeoidei</taxon>
        <taxon>Clupeidae</taxon>
        <taxon>Alosa</taxon>
    </lineage>
</organism>
<dbReference type="GO" id="GO:0005743">
    <property type="term" value="C:mitochondrial inner membrane"/>
    <property type="evidence" value="ECO:0007669"/>
    <property type="project" value="UniProtKB-SubCell"/>
</dbReference>
<evidence type="ECO:0000256" key="11">
    <source>
        <dbReference type="ARBA" id="ARBA00022525"/>
    </source>
</evidence>
<dbReference type="Proteomes" id="UP000823561">
    <property type="component" value="Chromosome 1"/>
</dbReference>
<accession>A0AAV6HIX9</accession>
<evidence type="ECO:0000256" key="28">
    <source>
        <dbReference type="ARBA" id="ARBA00023329"/>
    </source>
</evidence>
<evidence type="ECO:0000256" key="25">
    <source>
        <dbReference type="ARBA" id="ARBA00023157"/>
    </source>
</evidence>
<dbReference type="PANTHER" id="PTHR23192:SF33">
    <property type="entry name" value="MYOCILIN"/>
    <property type="match status" value="1"/>
</dbReference>
<dbReference type="EMBL" id="JADWDJ010000001">
    <property type="protein sequence ID" value="KAG5285427.1"/>
    <property type="molecule type" value="Genomic_DNA"/>
</dbReference>
<evidence type="ECO:0000256" key="6">
    <source>
        <dbReference type="ARBA" id="ARBA00004541"/>
    </source>
</evidence>
<comment type="subcellular location">
    <subcellularLocation>
        <location evidence="1">Cell projection</location>
        <location evidence="1">Cilium</location>
    </subcellularLocation>
    <subcellularLocation>
        <location evidence="6">Cytoplasmic vesicle</location>
    </subcellularLocation>
    <subcellularLocation>
        <location evidence="8">Golgi apparatus</location>
    </subcellularLocation>
    <subcellularLocation>
        <location evidence="2">Mitochondrion inner membrane</location>
    </subcellularLocation>
    <subcellularLocation>
        <location evidence="9">Mitochondrion intermembrane space</location>
    </subcellularLocation>
    <subcellularLocation>
        <location evidence="3">Mitochondrion outer membrane</location>
    </subcellularLocation>
    <subcellularLocation>
        <location evidence="4">Rough endoplasmic reticulum</location>
    </subcellularLocation>
    <subcellularLocation>
        <location evidence="7">Secreted</location>
        <location evidence="7">Extracellular exosome</location>
    </subcellularLocation>
    <subcellularLocation>
        <location evidence="5">Secreted</location>
        <location evidence="5">Extracellular space</location>
        <location evidence="5">Extracellular matrix</location>
    </subcellularLocation>
</comment>
<evidence type="ECO:0000256" key="26">
    <source>
        <dbReference type="ARBA" id="ARBA00023273"/>
    </source>
</evidence>
<evidence type="ECO:0000256" key="23">
    <source>
        <dbReference type="ARBA" id="ARBA00023136"/>
    </source>
</evidence>
<evidence type="ECO:0000256" key="16">
    <source>
        <dbReference type="ARBA" id="ARBA00022792"/>
    </source>
</evidence>
<keyword evidence="23" id="KW-0472">Membrane</keyword>
<feature type="chain" id="PRO_5043596608" description="Myocilin" evidence="31">
    <location>
        <begin position="19"/>
        <end position="463"/>
    </location>
</feature>
<dbReference type="InterPro" id="IPR003112">
    <property type="entry name" value="Olfac-like_dom"/>
</dbReference>
<keyword evidence="26" id="KW-0966">Cell projection</keyword>